<accession>A0AAJ8E250</accession>
<evidence type="ECO:0000256" key="1">
    <source>
        <dbReference type="SAM" id="MobiDB-lite"/>
    </source>
</evidence>
<dbReference type="AlphaFoldDB" id="A0AAJ8E250"/>
<protein>
    <submittedName>
        <fullName evidence="2">Uncharacterized protein</fullName>
    </submittedName>
</protein>
<dbReference type="KEGG" id="ang:An14g02690"/>
<evidence type="ECO:0000313" key="2">
    <source>
        <dbReference type="RefSeq" id="XP_059604625.1"/>
    </source>
</evidence>
<dbReference type="VEuPathDB" id="FungiDB:An14g02690"/>
<dbReference type="RefSeq" id="XP_059604625.1">
    <property type="nucleotide sequence ID" value="XM_059744141.1"/>
</dbReference>
<feature type="region of interest" description="Disordered" evidence="1">
    <location>
        <begin position="46"/>
        <end position="75"/>
    </location>
</feature>
<proteinExistence type="predicted"/>
<dbReference type="GeneID" id="84592949"/>
<name>A0AAJ8E250_ASPNG</name>
<reference evidence="2" key="2">
    <citation type="submission" date="2025-08" db="UniProtKB">
        <authorList>
            <consortium name="RefSeq"/>
        </authorList>
    </citation>
    <scope>IDENTIFICATION</scope>
</reference>
<gene>
    <name evidence="2" type="ORF">An14g02690</name>
</gene>
<sequence>MEIPCTPQMTQTDTSPAWRYAQPSFAANPDPTDHWFVLGRGAQTALSGRQAAESRSSQRRLPISPPNSGYTRLPGKVERRVTLCYTYSQRDSRLSGDVVQQRYRPWPPQP</sequence>
<organism evidence="2">
    <name type="scientific">Aspergillus niger</name>
    <dbReference type="NCBI Taxonomy" id="5061"/>
    <lineage>
        <taxon>Eukaryota</taxon>
        <taxon>Fungi</taxon>
        <taxon>Dikarya</taxon>
        <taxon>Ascomycota</taxon>
        <taxon>Pezizomycotina</taxon>
        <taxon>Eurotiomycetes</taxon>
        <taxon>Eurotiomycetidae</taxon>
        <taxon>Eurotiales</taxon>
        <taxon>Aspergillaceae</taxon>
        <taxon>Aspergillus</taxon>
        <taxon>Aspergillus subgen. Circumdati</taxon>
    </lineage>
</organism>
<reference evidence="2" key="1">
    <citation type="submission" date="2025-02" db="EMBL/GenBank/DDBJ databases">
        <authorList>
            <consortium name="NCBI Genome Project"/>
        </authorList>
    </citation>
    <scope>NUCLEOTIDE SEQUENCE</scope>
</reference>